<protein>
    <submittedName>
        <fullName evidence="2">Non-specific phospholipase C2</fullName>
    </submittedName>
</protein>
<accession>A0AAQ3PZ99</accession>
<dbReference type="EMBL" id="CP136890">
    <property type="protein sequence ID" value="WOK93390.1"/>
    <property type="molecule type" value="Genomic_DNA"/>
</dbReference>
<proteinExistence type="predicted"/>
<feature type="signal peptide" evidence="1">
    <location>
        <begin position="1"/>
        <end position="22"/>
    </location>
</feature>
<dbReference type="AlphaFoldDB" id="A0AAQ3PZ99"/>
<evidence type="ECO:0000256" key="1">
    <source>
        <dbReference type="SAM" id="SignalP"/>
    </source>
</evidence>
<reference evidence="2 3" key="1">
    <citation type="submission" date="2023-10" db="EMBL/GenBank/DDBJ databases">
        <title>Chromosome-scale genome assembly provides insights into flower coloration mechanisms of Canna indica.</title>
        <authorList>
            <person name="Li C."/>
        </authorList>
    </citation>
    <scope>NUCLEOTIDE SEQUENCE [LARGE SCALE GENOMIC DNA]</scope>
    <source>
        <tissue evidence="2">Flower</tissue>
    </source>
</reference>
<keyword evidence="1" id="KW-0732">Signal</keyword>
<organism evidence="2 3">
    <name type="scientific">Canna indica</name>
    <name type="common">Indian-shot</name>
    <dbReference type="NCBI Taxonomy" id="4628"/>
    <lineage>
        <taxon>Eukaryota</taxon>
        <taxon>Viridiplantae</taxon>
        <taxon>Streptophyta</taxon>
        <taxon>Embryophyta</taxon>
        <taxon>Tracheophyta</taxon>
        <taxon>Spermatophyta</taxon>
        <taxon>Magnoliopsida</taxon>
        <taxon>Liliopsida</taxon>
        <taxon>Zingiberales</taxon>
        <taxon>Cannaceae</taxon>
        <taxon>Canna</taxon>
    </lineage>
</organism>
<evidence type="ECO:0000313" key="3">
    <source>
        <dbReference type="Proteomes" id="UP001327560"/>
    </source>
</evidence>
<keyword evidence="3" id="KW-1185">Reference proteome</keyword>
<name>A0AAQ3PZ99_9LILI</name>
<gene>
    <name evidence="2" type="ORF">Cni_G02087</name>
</gene>
<evidence type="ECO:0000313" key="2">
    <source>
        <dbReference type="EMBL" id="WOK93390.1"/>
    </source>
</evidence>
<dbReference type="Proteomes" id="UP001327560">
    <property type="component" value="Chromosome 1"/>
</dbReference>
<feature type="chain" id="PRO_5043008084" evidence="1">
    <location>
        <begin position="23"/>
        <end position="116"/>
    </location>
</feature>
<sequence>MEDRRRRASLPLLLLLFSLLSSFDHMLGWIKCLNPEINGIMGAEWNPVSASDPASEKVYFHDDLWIERHVAPPAADEQVRAAGAVDVGGDDGECDERVPARNGGRVLGTGRGVCGV</sequence>